<dbReference type="InterPro" id="IPR013509">
    <property type="entry name" value="RNR_lsu_N"/>
</dbReference>
<keyword evidence="6 8" id="KW-0215">Deoxyribonucleotide synthesis</keyword>
<keyword evidence="5 8" id="KW-0560">Oxidoreductase</keyword>
<dbReference type="Pfam" id="PF03477">
    <property type="entry name" value="ATP-cone"/>
    <property type="match status" value="1"/>
</dbReference>
<dbReference type="EC" id="1.17.4.1" evidence="2 8"/>
<dbReference type="AlphaFoldDB" id="X6PC66"/>
<evidence type="ECO:0000256" key="3">
    <source>
        <dbReference type="ARBA" id="ARBA00022741"/>
    </source>
</evidence>
<evidence type="ECO:0000259" key="9">
    <source>
        <dbReference type="PROSITE" id="PS51161"/>
    </source>
</evidence>
<dbReference type="Pfam" id="PF00317">
    <property type="entry name" value="Ribonuc_red_lgN"/>
    <property type="match status" value="1"/>
</dbReference>
<keyword evidence="4 7" id="KW-0067">ATP-binding</keyword>
<dbReference type="Gene3D" id="3.20.70.20">
    <property type="match status" value="2"/>
</dbReference>
<keyword evidence="11" id="KW-1185">Reference proteome</keyword>
<dbReference type="PANTHER" id="PTHR11573:SF6">
    <property type="entry name" value="RIBONUCLEOSIDE-DIPHOSPHATE REDUCTASE LARGE SUBUNIT"/>
    <property type="match status" value="1"/>
</dbReference>
<dbReference type="CDD" id="cd01679">
    <property type="entry name" value="RNR_I"/>
    <property type="match status" value="1"/>
</dbReference>
<reference evidence="10 11" key="1">
    <citation type="journal article" date="2013" name="Curr. Biol.">
        <title>The Genome of the Foraminiferan Reticulomyxa filosa.</title>
        <authorList>
            <person name="Glockner G."/>
            <person name="Hulsmann N."/>
            <person name="Schleicher M."/>
            <person name="Noegel A.A."/>
            <person name="Eichinger L."/>
            <person name="Gallinger C."/>
            <person name="Pawlowski J."/>
            <person name="Sierra R."/>
            <person name="Euteneuer U."/>
            <person name="Pillet L."/>
            <person name="Moustafa A."/>
            <person name="Platzer M."/>
            <person name="Groth M."/>
            <person name="Szafranski K."/>
            <person name="Schliwa M."/>
        </authorList>
    </citation>
    <scope>NUCLEOTIDE SEQUENCE [LARGE SCALE GENOMIC DNA]</scope>
</reference>
<accession>X6PC66</accession>
<gene>
    <name evidence="10" type="ORF">RFI_01801</name>
</gene>
<sequence>MASSRTTEEHMYVIKRCGQKEAVHFDKITSRIKKLCWGLSEVVDPVQVAIKVCGGVYKGVTTVELDELAAQTAAHMVTVHPDYGELAARIEVSNLHKTTLKNLSDVADVLYRHRNPNTDESEPLIDEKLYTFIVKHKEKLDKVLVHERDYEYDYFGIKTLQYSYLLRANGKIVERPQHMLMRVSLGIHLPDIDAALETYNCLSQKWIIHASPTLFNAGTPRPQLSSCFLLTMKEDSIEGVYDTLKQCAQISKYGGGIGIAAHCIRATGSYVHGTNGTANGIVPMLRVFNDTAKYINQGPGKRKGNCFLLLLLKTKNHGSEEERTRDLFLALWVPDLFMNRVKNDEIWSLMCPNECKGLFDVWGEEFEKLYCFYESKQRYRKQIKARQLWTAIIHSQIETGVPYMVYKGKCNLDIDCNIISSFFFSFWDCLRESHFQYSSNDEIDHCNRKSNQQNLGTIKSSNLCTEIVEYTSPDEIAVLTRNLNKIIDINYYPMKEAKTSNLKHRPIGIGVQGLADVFILLRFPFESTEAQKLNRDIFEAIYFGAVTTSCELAKIDGPYQTYPGSPASKGKLQFDLWGVKPSDRWDWTTLKENISKYGVHFFFFFIFTFQEESKQKCHTYEQILGNNECFEPYTNNVYIRRTLAGEFVCLNAHLLRDLIALDIWNESLKNKILFYHGSIQSLKEIPDELKLLYKTVWEIPQKIVIDMALARGPFVDQSQSLNIYMNNCNYGKLSSMHFYGWSRGLKTGMYYLRTKPAAHPIQFTVDKEAIEKELSLQQTKENKQTRVTTPTSQFEKDKCDTCG</sequence>
<dbReference type="InterPro" id="IPR000788">
    <property type="entry name" value="RNR_lg_C"/>
</dbReference>
<evidence type="ECO:0000256" key="4">
    <source>
        <dbReference type="ARBA" id="ARBA00022840"/>
    </source>
</evidence>
<feature type="domain" description="ATP-cone" evidence="9">
    <location>
        <begin position="11"/>
        <end position="101"/>
    </location>
</feature>
<dbReference type="GO" id="GO:0005971">
    <property type="term" value="C:ribonucleoside-diphosphate reductase complex"/>
    <property type="evidence" value="ECO:0007669"/>
    <property type="project" value="TreeGrafter"/>
</dbReference>
<dbReference type="OrthoDB" id="3000483at2759"/>
<dbReference type="InterPro" id="IPR008926">
    <property type="entry name" value="RNR_R1-su_N"/>
</dbReference>
<dbReference type="UniPathway" id="UPA00326"/>
<evidence type="ECO:0000313" key="11">
    <source>
        <dbReference type="Proteomes" id="UP000023152"/>
    </source>
</evidence>
<dbReference type="SUPFAM" id="SSF51998">
    <property type="entry name" value="PFL-like glycyl radical enzymes"/>
    <property type="match status" value="2"/>
</dbReference>
<dbReference type="PROSITE" id="PS51161">
    <property type="entry name" value="ATP_CONE"/>
    <property type="match status" value="1"/>
</dbReference>
<dbReference type="OMA" id="YTMNFIR"/>
<dbReference type="InterPro" id="IPR005144">
    <property type="entry name" value="ATP-cone_dom"/>
</dbReference>
<evidence type="ECO:0000256" key="8">
    <source>
        <dbReference type="RuleBase" id="RU003410"/>
    </source>
</evidence>
<dbReference type="SUPFAM" id="SSF48168">
    <property type="entry name" value="R1 subunit of ribonucleotide reductase, N-terminal domain"/>
    <property type="match status" value="1"/>
</dbReference>
<evidence type="ECO:0000256" key="7">
    <source>
        <dbReference type="PROSITE-ProRule" id="PRU00492"/>
    </source>
</evidence>
<dbReference type="GO" id="GO:0004748">
    <property type="term" value="F:ribonucleoside-diphosphate reductase activity, thioredoxin disulfide as acceptor"/>
    <property type="evidence" value="ECO:0007669"/>
    <property type="project" value="UniProtKB-EC"/>
</dbReference>
<organism evidence="10 11">
    <name type="scientific">Reticulomyxa filosa</name>
    <dbReference type="NCBI Taxonomy" id="46433"/>
    <lineage>
        <taxon>Eukaryota</taxon>
        <taxon>Sar</taxon>
        <taxon>Rhizaria</taxon>
        <taxon>Retaria</taxon>
        <taxon>Foraminifera</taxon>
        <taxon>Monothalamids</taxon>
        <taxon>Reticulomyxidae</taxon>
        <taxon>Reticulomyxa</taxon>
    </lineage>
</organism>
<dbReference type="InterPro" id="IPR039718">
    <property type="entry name" value="Rrm1"/>
</dbReference>
<proteinExistence type="inferred from homology"/>
<evidence type="ECO:0000256" key="2">
    <source>
        <dbReference type="ARBA" id="ARBA00012274"/>
    </source>
</evidence>
<evidence type="ECO:0000256" key="6">
    <source>
        <dbReference type="ARBA" id="ARBA00023116"/>
    </source>
</evidence>
<comment type="function">
    <text evidence="8">Provides the precursors necessary for DNA synthesis. Catalyzes the biosynthesis of deoxyribonucleotides from the corresponding ribonucleotides.</text>
</comment>
<dbReference type="PANTHER" id="PTHR11573">
    <property type="entry name" value="RIBONUCLEOSIDE-DIPHOSPHATE REDUCTASE LARGE CHAIN"/>
    <property type="match status" value="1"/>
</dbReference>
<name>X6PC66_RETFI</name>
<dbReference type="GO" id="GO:0009263">
    <property type="term" value="P:deoxyribonucleotide biosynthetic process"/>
    <property type="evidence" value="ECO:0007669"/>
    <property type="project" value="UniProtKB-KW"/>
</dbReference>
<dbReference type="Proteomes" id="UP000023152">
    <property type="component" value="Unassembled WGS sequence"/>
</dbReference>
<dbReference type="Pfam" id="PF02867">
    <property type="entry name" value="Ribonuc_red_lgC"/>
    <property type="match status" value="2"/>
</dbReference>
<keyword evidence="3 7" id="KW-0547">Nucleotide-binding</keyword>
<comment type="similarity">
    <text evidence="1 8">Belongs to the ribonucleoside diphosphate reductase large chain family.</text>
</comment>
<dbReference type="GO" id="GO:0005524">
    <property type="term" value="F:ATP binding"/>
    <property type="evidence" value="ECO:0007669"/>
    <property type="project" value="UniProtKB-UniRule"/>
</dbReference>
<protein>
    <recommendedName>
        <fullName evidence="2 8">Ribonucleoside-diphosphate reductase</fullName>
        <ecNumber evidence="2 8">1.17.4.1</ecNumber>
    </recommendedName>
</protein>
<comment type="caution">
    <text evidence="10">The sequence shown here is derived from an EMBL/GenBank/DDBJ whole genome shotgun (WGS) entry which is preliminary data.</text>
</comment>
<dbReference type="EMBL" id="ASPP01001807">
    <property type="protein sequence ID" value="ETO35262.1"/>
    <property type="molecule type" value="Genomic_DNA"/>
</dbReference>
<evidence type="ECO:0000256" key="1">
    <source>
        <dbReference type="ARBA" id="ARBA00010406"/>
    </source>
</evidence>
<comment type="catalytic activity">
    <reaction evidence="8">
        <text>a 2'-deoxyribonucleoside 5'-diphosphate + [thioredoxin]-disulfide + H2O = a ribonucleoside 5'-diphosphate + [thioredoxin]-dithiol</text>
        <dbReference type="Rhea" id="RHEA:23252"/>
        <dbReference type="Rhea" id="RHEA-COMP:10698"/>
        <dbReference type="Rhea" id="RHEA-COMP:10700"/>
        <dbReference type="ChEBI" id="CHEBI:15377"/>
        <dbReference type="ChEBI" id="CHEBI:29950"/>
        <dbReference type="ChEBI" id="CHEBI:50058"/>
        <dbReference type="ChEBI" id="CHEBI:57930"/>
        <dbReference type="ChEBI" id="CHEBI:73316"/>
        <dbReference type="EC" id="1.17.4.1"/>
    </reaction>
</comment>
<evidence type="ECO:0000313" key="10">
    <source>
        <dbReference type="EMBL" id="ETO35262.1"/>
    </source>
</evidence>
<dbReference type="PRINTS" id="PR01183">
    <property type="entry name" value="RIBORDTASEM1"/>
</dbReference>
<evidence type="ECO:0000256" key="5">
    <source>
        <dbReference type="ARBA" id="ARBA00023002"/>
    </source>
</evidence>